<feature type="domain" description="DALR anticodon binding" evidence="11">
    <location>
        <begin position="590"/>
        <end position="681"/>
    </location>
</feature>
<evidence type="ECO:0000256" key="6">
    <source>
        <dbReference type="ARBA" id="ARBA00022840"/>
    </source>
</evidence>
<protein>
    <recommendedName>
        <fullName evidence="10">Glycine--tRNA ligase beta subunit</fullName>
        <ecNumber evidence="10">6.1.1.14</ecNumber>
    </recommendedName>
    <alternativeName>
        <fullName evidence="10">Glycyl-tRNA synthetase beta subunit</fullName>
        <shortName evidence="10">GlyRS</shortName>
    </alternativeName>
</protein>
<comment type="subcellular location">
    <subcellularLocation>
        <location evidence="1 10">Cytoplasm</location>
    </subcellularLocation>
</comment>
<dbReference type="EMBL" id="CU466930">
    <property type="protein sequence ID" value="CAO80501.1"/>
    <property type="molecule type" value="Genomic_DNA"/>
</dbReference>
<evidence type="ECO:0000313" key="12">
    <source>
        <dbReference type="EMBL" id="CAO80501.1"/>
    </source>
</evidence>
<keyword evidence="7 10" id="KW-0648">Protein biosynthesis</keyword>
<dbReference type="PRINTS" id="PR01045">
    <property type="entry name" value="TRNASYNTHGB"/>
</dbReference>
<dbReference type="STRING" id="459349.CLOAM0616"/>
<dbReference type="HOGENOM" id="CLU_007220_2_2_0"/>
<dbReference type="OrthoDB" id="9775440at2"/>
<comment type="subunit">
    <text evidence="10">Tetramer of two alpha and two beta subunits.</text>
</comment>
<dbReference type="GO" id="GO:0005829">
    <property type="term" value="C:cytosol"/>
    <property type="evidence" value="ECO:0007669"/>
    <property type="project" value="TreeGrafter"/>
</dbReference>
<dbReference type="eggNOG" id="COG0751">
    <property type="taxonomic scope" value="Bacteria"/>
</dbReference>
<evidence type="ECO:0000256" key="3">
    <source>
        <dbReference type="ARBA" id="ARBA00022490"/>
    </source>
</evidence>
<accession>B0VGR4</accession>
<dbReference type="PANTHER" id="PTHR30075:SF2">
    <property type="entry name" value="GLYCINE--TRNA LIGASE, CHLOROPLASTIC_MITOCHONDRIAL 2"/>
    <property type="match status" value="1"/>
</dbReference>
<gene>
    <name evidence="10" type="primary">glyS</name>
    <name evidence="12" type="ordered locus">CLOAM0616</name>
</gene>
<evidence type="ECO:0000259" key="11">
    <source>
        <dbReference type="Pfam" id="PF05746"/>
    </source>
</evidence>
<evidence type="ECO:0000256" key="4">
    <source>
        <dbReference type="ARBA" id="ARBA00022598"/>
    </source>
</evidence>
<sequence length="698" mass="79065">MERSRFLLELGCEELPERQIEIACNGVSSSFGTFLKSNKLYCGSYKVSGTPRRIYLDALELDTHQEDEEILKTGPLVSVAYDEEGNLTPAGKGFLNRSQAKEAAIFIQETEKGKFLAVKYIKKGLATVELLKSWIPEMIVQIPFEKKMAWSQLGLIFSRPLRWFLILWNNRPLELDFGGIPCGNITYGNRFLGLEKSITINKAEDYLPKLLEQKVIVDIEERRKEIITQLAAIFPEDNFKVIEDRELVETVVNLVEYPTAVVGEFEEKYLSLPDKIIISTISQAQKYFAVQDNQGKLSNKFVFISNGNPSASMIIRKGNEKVVKARLADALWYWNEDTKYPLEHWTRHLDKVIFQAKLGTMADKTKRIMQLVSALADELKITEEQKKKAIRCAELCKADLVTNMLGEKEFTKLQGYIGKQYAIASGEDREIAEGIFEHYLPRGSGDELPSTLCGAIVAIADKMDTVAGIIGIGMMPTGSGDPFALRRAANGVVQIISSRKWDLDLFSFADRALELIGKQTELDKKAKKNLHSFLEQRITGLLKTNGIAYDVIESVMHIDKSHLHDLENRAQALNALKGKEDFIHLVIGFKRVANIIAETQDFVPFNKDKLVEPEEINLYEALQTLHQDIDSALQNKDYPLALQYLIKFGKVIDAFFDAVLVNCEDDELRNNRHSLLKEVKKEFLRVADLSLIVLETEQ</sequence>
<evidence type="ECO:0000256" key="2">
    <source>
        <dbReference type="ARBA" id="ARBA00008226"/>
    </source>
</evidence>
<dbReference type="GO" id="GO:0006420">
    <property type="term" value="P:arginyl-tRNA aminoacylation"/>
    <property type="evidence" value="ECO:0007669"/>
    <property type="project" value="InterPro"/>
</dbReference>
<dbReference type="AlphaFoldDB" id="B0VGR4"/>
<comment type="catalytic activity">
    <reaction evidence="9 10">
        <text>tRNA(Gly) + glycine + ATP = glycyl-tRNA(Gly) + AMP + diphosphate</text>
        <dbReference type="Rhea" id="RHEA:16013"/>
        <dbReference type="Rhea" id="RHEA-COMP:9664"/>
        <dbReference type="Rhea" id="RHEA-COMP:9683"/>
        <dbReference type="ChEBI" id="CHEBI:30616"/>
        <dbReference type="ChEBI" id="CHEBI:33019"/>
        <dbReference type="ChEBI" id="CHEBI:57305"/>
        <dbReference type="ChEBI" id="CHEBI:78442"/>
        <dbReference type="ChEBI" id="CHEBI:78522"/>
        <dbReference type="ChEBI" id="CHEBI:456215"/>
        <dbReference type="EC" id="6.1.1.14"/>
    </reaction>
</comment>
<dbReference type="Pfam" id="PF05746">
    <property type="entry name" value="DALR_1"/>
    <property type="match status" value="1"/>
</dbReference>
<evidence type="ECO:0000256" key="7">
    <source>
        <dbReference type="ARBA" id="ARBA00022917"/>
    </source>
</evidence>
<reference evidence="12 13" key="1">
    <citation type="journal article" date="2008" name="J. Bacteriol.">
        <title>'Candidatus Cloacamonas acidaminovorans': genome sequence reconstruction provides a first glimpse of a new bacterial division.</title>
        <authorList>
            <person name="Pelletier E."/>
            <person name="Kreimeyer A."/>
            <person name="Bocs S."/>
            <person name="Rouy Z."/>
            <person name="Gyapay G."/>
            <person name="Chouari R."/>
            <person name="Riviere D."/>
            <person name="Ganesan A."/>
            <person name="Daegelen P."/>
            <person name="Sghir A."/>
            <person name="Cohen G.N."/>
            <person name="Medigue C."/>
            <person name="Weissenbach J."/>
            <person name="Le Paslier D."/>
        </authorList>
    </citation>
    <scope>NUCLEOTIDE SEQUENCE [LARGE SCALE GENOMIC DNA]</scope>
    <source>
        <strain evidence="13">Evry</strain>
    </source>
</reference>
<keyword evidence="3 10" id="KW-0963">Cytoplasm</keyword>
<keyword evidence="8 10" id="KW-0030">Aminoacyl-tRNA synthetase</keyword>
<name>B0VGR4_CLOAI</name>
<keyword evidence="5 10" id="KW-0547">Nucleotide-binding</keyword>
<dbReference type="Proteomes" id="UP000002019">
    <property type="component" value="Chromosome"/>
</dbReference>
<comment type="similarity">
    <text evidence="2 10">Belongs to the class-II aminoacyl-tRNA synthetase family.</text>
</comment>
<keyword evidence="4 10" id="KW-0436">Ligase</keyword>
<proteinExistence type="inferred from homology"/>
<evidence type="ECO:0000313" key="13">
    <source>
        <dbReference type="Proteomes" id="UP000002019"/>
    </source>
</evidence>
<evidence type="ECO:0000256" key="8">
    <source>
        <dbReference type="ARBA" id="ARBA00023146"/>
    </source>
</evidence>
<keyword evidence="13" id="KW-1185">Reference proteome</keyword>
<dbReference type="InterPro" id="IPR008909">
    <property type="entry name" value="DALR_anticod-bd"/>
</dbReference>
<dbReference type="PROSITE" id="PS50861">
    <property type="entry name" value="AA_TRNA_LIGASE_II_GLYAB"/>
    <property type="match status" value="1"/>
</dbReference>
<dbReference type="EC" id="6.1.1.14" evidence="10"/>
<dbReference type="GO" id="GO:0004814">
    <property type="term" value="F:arginine-tRNA ligase activity"/>
    <property type="evidence" value="ECO:0007669"/>
    <property type="project" value="InterPro"/>
</dbReference>
<dbReference type="SUPFAM" id="SSF109604">
    <property type="entry name" value="HD-domain/PDEase-like"/>
    <property type="match status" value="1"/>
</dbReference>
<dbReference type="KEGG" id="caci:CLOAM0616"/>
<dbReference type="InterPro" id="IPR015944">
    <property type="entry name" value="Gly-tRNA-synth_bsu"/>
</dbReference>
<dbReference type="GO" id="GO:0006426">
    <property type="term" value="P:glycyl-tRNA aminoacylation"/>
    <property type="evidence" value="ECO:0007669"/>
    <property type="project" value="UniProtKB-UniRule"/>
</dbReference>
<organism evidence="12 13">
    <name type="scientific">Cloacimonas acidaminovorans (strain Evry)</name>
    <dbReference type="NCBI Taxonomy" id="459349"/>
    <lineage>
        <taxon>Bacteria</taxon>
        <taxon>Pseudomonadati</taxon>
        <taxon>Candidatus Cloacimonadota</taxon>
        <taxon>Candidatus Cloacimonadia</taxon>
        <taxon>Candidatus Cloacimonadales</taxon>
        <taxon>Candidatus Cloacimonadaceae</taxon>
        <taxon>Candidatus Cloacimonas</taxon>
    </lineage>
</organism>
<evidence type="ECO:0000256" key="1">
    <source>
        <dbReference type="ARBA" id="ARBA00004496"/>
    </source>
</evidence>
<dbReference type="PANTHER" id="PTHR30075">
    <property type="entry name" value="GLYCYL-TRNA SYNTHETASE"/>
    <property type="match status" value="1"/>
</dbReference>
<dbReference type="Pfam" id="PF02092">
    <property type="entry name" value="tRNA_synt_2f"/>
    <property type="match status" value="1"/>
</dbReference>
<dbReference type="InterPro" id="IPR006194">
    <property type="entry name" value="Gly-tRNA-synth_heterodimer"/>
</dbReference>
<dbReference type="HAMAP" id="MF_00255">
    <property type="entry name" value="Gly_tRNA_synth_beta"/>
    <property type="match status" value="1"/>
</dbReference>
<keyword evidence="6 10" id="KW-0067">ATP-binding</keyword>
<evidence type="ECO:0000256" key="5">
    <source>
        <dbReference type="ARBA" id="ARBA00022741"/>
    </source>
</evidence>
<dbReference type="GO" id="GO:0004820">
    <property type="term" value="F:glycine-tRNA ligase activity"/>
    <property type="evidence" value="ECO:0007669"/>
    <property type="project" value="UniProtKB-UniRule"/>
</dbReference>
<evidence type="ECO:0000256" key="10">
    <source>
        <dbReference type="HAMAP-Rule" id="MF_00255"/>
    </source>
</evidence>
<evidence type="ECO:0000256" key="9">
    <source>
        <dbReference type="ARBA" id="ARBA00047937"/>
    </source>
</evidence>
<dbReference type="GO" id="GO:0005524">
    <property type="term" value="F:ATP binding"/>
    <property type="evidence" value="ECO:0007669"/>
    <property type="project" value="UniProtKB-UniRule"/>
</dbReference>
<dbReference type="NCBIfam" id="TIGR00211">
    <property type="entry name" value="glyS"/>
    <property type="match status" value="1"/>
</dbReference>
<dbReference type="RefSeq" id="WP_015424361.1">
    <property type="nucleotide sequence ID" value="NC_020449.1"/>
</dbReference>